<dbReference type="OrthoDB" id="9815856at2"/>
<evidence type="ECO:0000256" key="1">
    <source>
        <dbReference type="ARBA" id="ARBA00005010"/>
    </source>
</evidence>
<comment type="pathway">
    <text evidence="14">Cofactor biosynthesis; adenosylcobalamin biosynthesis; precorrin-2 from uroporphyrinogen III: step 1/1.</text>
</comment>
<evidence type="ECO:0000259" key="19">
    <source>
        <dbReference type="Pfam" id="PF14824"/>
    </source>
</evidence>
<feature type="active site" description="Proton donor" evidence="15">
    <location>
        <position position="271"/>
    </location>
</feature>
<dbReference type="SUPFAM" id="SSF75615">
    <property type="entry name" value="Siroheme synthase middle domains-like"/>
    <property type="match status" value="1"/>
</dbReference>
<comment type="caution">
    <text evidence="20">The sequence shown here is derived from an EMBL/GenBank/DDBJ whole genome shotgun (WGS) entry which is preliminary data.</text>
</comment>
<evidence type="ECO:0000256" key="14">
    <source>
        <dbReference type="ARBA" id="ARBA00060548"/>
    </source>
</evidence>
<evidence type="ECO:0000313" key="21">
    <source>
        <dbReference type="Proteomes" id="UP000229498"/>
    </source>
</evidence>
<comment type="catalytic activity">
    <reaction evidence="13">
        <text>precorrin-2 + NAD(+) = sirohydrochlorin + NADH + 2 H(+)</text>
        <dbReference type="Rhea" id="RHEA:15613"/>
        <dbReference type="ChEBI" id="CHEBI:15378"/>
        <dbReference type="ChEBI" id="CHEBI:57540"/>
        <dbReference type="ChEBI" id="CHEBI:57945"/>
        <dbReference type="ChEBI" id="CHEBI:58351"/>
        <dbReference type="ChEBI" id="CHEBI:58827"/>
        <dbReference type="EC" id="1.3.1.76"/>
    </reaction>
</comment>
<keyword evidence="3" id="KW-0169">Cobalamin biosynthesis</keyword>
<keyword evidence="6" id="KW-0949">S-adenosyl-L-methionine</keyword>
<name>A0A2M9FZJ8_9PROT</name>
<dbReference type="NCBIfam" id="NF007922">
    <property type="entry name" value="PRK10637.1"/>
    <property type="match status" value="1"/>
</dbReference>
<evidence type="ECO:0000256" key="9">
    <source>
        <dbReference type="ARBA" id="ARBA00023239"/>
    </source>
</evidence>
<evidence type="ECO:0000256" key="3">
    <source>
        <dbReference type="ARBA" id="ARBA00022573"/>
    </source>
</evidence>
<evidence type="ECO:0000256" key="8">
    <source>
        <dbReference type="ARBA" id="ARBA00023027"/>
    </source>
</evidence>
<keyword evidence="9" id="KW-0456">Lyase</keyword>
<dbReference type="InterPro" id="IPR006367">
    <property type="entry name" value="Sirohaem_synthase_N"/>
</dbReference>
<dbReference type="InterPro" id="IPR035996">
    <property type="entry name" value="4pyrrol_Methylase_sf"/>
</dbReference>
<dbReference type="InterPro" id="IPR012409">
    <property type="entry name" value="Sirohaem_synth"/>
</dbReference>
<organism evidence="20 21">
    <name type="scientific">Minwuia thermotolerans</name>
    <dbReference type="NCBI Taxonomy" id="2056226"/>
    <lineage>
        <taxon>Bacteria</taxon>
        <taxon>Pseudomonadati</taxon>
        <taxon>Pseudomonadota</taxon>
        <taxon>Alphaproteobacteria</taxon>
        <taxon>Minwuiales</taxon>
        <taxon>Minwuiaceae</taxon>
        <taxon>Minwuia</taxon>
    </lineage>
</organism>
<evidence type="ECO:0000256" key="13">
    <source>
        <dbReference type="ARBA" id="ARBA00047561"/>
    </source>
</evidence>
<dbReference type="NCBIfam" id="TIGR01470">
    <property type="entry name" value="cysG_Nterm"/>
    <property type="match status" value="1"/>
</dbReference>
<dbReference type="Gene3D" id="3.30.950.10">
    <property type="entry name" value="Methyltransferase, Cobalt-precorrin-4 Transmethylase, Domain 2"/>
    <property type="match status" value="1"/>
</dbReference>
<dbReference type="NCBIfam" id="NF004790">
    <property type="entry name" value="PRK06136.1"/>
    <property type="match status" value="1"/>
</dbReference>
<dbReference type="PIRSF" id="PIRSF036426">
    <property type="entry name" value="Sirohaem_synth"/>
    <property type="match status" value="1"/>
</dbReference>
<dbReference type="InterPro" id="IPR014776">
    <property type="entry name" value="4pyrrole_Mease_sub2"/>
</dbReference>
<dbReference type="GO" id="GO:0051266">
    <property type="term" value="F:sirohydrochlorin ferrochelatase activity"/>
    <property type="evidence" value="ECO:0007669"/>
    <property type="project" value="InterPro"/>
</dbReference>
<dbReference type="PROSITE" id="PS00840">
    <property type="entry name" value="SUMT_2"/>
    <property type="match status" value="1"/>
</dbReference>
<dbReference type="SUPFAM" id="SSF53790">
    <property type="entry name" value="Tetrapyrrole methylase"/>
    <property type="match status" value="1"/>
</dbReference>
<dbReference type="Pfam" id="PF13241">
    <property type="entry name" value="NAD_binding_7"/>
    <property type="match status" value="1"/>
</dbReference>
<dbReference type="Pfam" id="PF00590">
    <property type="entry name" value="TP_methylase"/>
    <property type="match status" value="1"/>
</dbReference>
<dbReference type="EMBL" id="PHIG01000038">
    <property type="protein sequence ID" value="PJK28892.1"/>
    <property type="molecule type" value="Genomic_DNA"/>
</dbReference>
<dbReference type="UniPathway" id="UPA00262">
    <property type="reaction ID" value="UER00211"/>
</dbReference>
<keyword evidence="7" id="KW-0560">Oxidoreductase</keyword>
<dbReference type="GO" id="GO:0043115">
    <property type="term" value="F:precorrin-2 dehydrogenase activity"/>
    <property type="evidence" value="ECO:0007669"/>
    <property type="project" value="UniProtKB-EC"/>
</dbReference>
<keyword evidence="5 16" id="KW-0808">Transferase</keyword>
<feature type="domain" description="Siroheme synthase central" evidence="19">
    <location>
        <begin position="121"/>
        <end position="144"/>
    </location>
</feature>
<dbReference type="GO" id="GO:0019354">
    <property type="term" value="P:siroheme biosynthetic process"/>
    <property type="evidence" value="ECO:0007669"/>
    <property type="project" value="UniProtKB-UniPathway"/>
</dbReference>
<evidence type="ECO:0000256" key="16">
    <source>
        <dbReference type="RuleBase" id="RU003960"/>
    </source>
</evidence>
<dbReference type="RefSeq" id="WP_109794997.1">
    <property type="nucleotide sequence ID" value="NZ_PHIG01000038.1"/>
</dbReference>
<dbReference type="PANTHER" id="PTHR45790:SF3">
    <property type="entry name" value="S-ADENOSYL-L-METHIONINE-DEPENDENT UROPORPHYRINOGEN III METHYLTRANSFERASE, CHLOROPLASTIC"/>
    <property type="match status" value="1"/>
</dbReference>
<keyword evidence="11" id="KW-0511">Multifunctional enzyme</keyword>
<gene>
    <name evidence="20" type="primary">cobA</name>
    <name evidence="20" type="ORF">CVT23_14775</name>
</gene>
<dbReference type="Gene3D" id="3.40.50.720">
    <property type="entry name" value="NAD(P)-binding Rossmann-like Domain"/>
    <property type="match status" value="1"/>
</dbReference>
<dbReference type="AlphaFoldDB" id="A0A2M9FZJ8"/>
<evidence type="ECO:0000256" key="15">
    <source>
        <dbReference type="PIRSR" id="PIRSR036426-1"/>
    </source>
</evidence>
<dbReference type="Gene3D" id="3.30.160.110">
    <property type="entry name" value="Siroheme synthase, domain 2"/>
    <property type="match status" value="1"/>
</dbReference>
<dbReference type="InterPro" id="IPR019478">
    <property type="entry name" value="Sirohaem_synthase_dimer_dom"/>
</dbReference>
<sequence length="466" mass="49570">MQAFPIFLKLTGRKVLVVGGGEAAVAKTRLLLDAGAAVTVVTPKPDATLSAWAAEDVISVHRREFHSQDLEEAVFVISATDDEAADRIVSDAARIAGVTVNVVDRPALSDFTMPAIVDRAPITVAISTGGAAPALARQVRGVIETALPRNLGSLAGFVDRFRGAVKAVLPTARQRRKFWDRFLDGPVARQVLRGEEHRASQDMLALINRAAAGEIIGRVAIVGGGPGDPELLTRKAHRLLQQADVIVHDRLVSDEVLDLARRDARRVYVGKARDAHFRSQDEINRILLDEARAGHLVVRLKGGDPFVFGRGGEEADFLRRQGVEVEVVPGITAATGCAAAAGFPLTHRDKASAVTFLSGQGKAGGEPDLDWRLLASARHTLAVYMGVETARASSEALIEHGRDPATPVAVIENGTLPGQRVVYGRLDELPDLLVREAVASPALIVIGEVVGDSLAVTASERLALAL</sequence>
<evidence type="ECO:0000259" key="17">
    <source>
        <dbReference type="Pfam" id="PF00590"/>
    </source>
</evidence>
<comment type="pathway">
    <text evidence="12">Porphyrin-containing compound metabolism; siroheme biosynthesis; precorrin-2 from uroporphyrinogen III: step 1/1.</text>
</comment>
<dbReference type="FunFam" id="3.40.1010.10:FF:000001">
    <property type="entry name" value="Siroheme synthase"/>
    <property type="match status" value="1"/>
</dbReference>
<dbReference type="InterPro" id="IPR003043">
    <property type="entry name" value="Uropor_MeTrfase_CS"/>
</dbReference>
<dbReference type="NCBIfam" id="TIGR01469">
    <property type="entry name" value="cobA_cysG_Cterm"/>
    <property type="match status" value="1"/>
</dbReference>
<evidence type="ECO:0000256" key="6">
    <source>
        <dbReference type="ARBA" id="ARBA00022691"/>
    </source>
</evidence>
<dbReference type="PANTHER" id="PTHR45790">
    <property type="entry name" value="SIROHEME SYNTHASE-RELATED"/>
    <property type="match status" value="1"/>
</dbReference>
<dbReference type="GO" id="GO:0009236">
    <property type="term" value="P:cobalamin biosynthetic process"/>
    <property type="evidence" value="ECO:0007669"/>
    <property type="project" value="UniProtKB-KW"/>
</dbReference>
<dbReference type="Gene3D" id="3.40.1010.10">
    <property type="entry name" value="Cobalt-precorrin-4 Transmethylase, Domain 1"/>
    <property type="match status" value="1"/>
</dbReference>
<comment type="pathway">
    <text evidence="1">Porphyrin-containing compound metabolism; siroheme biosynthesis; sirohydrochlorin from precorrin-2: step 1/1.</text>
</comment>
<dbReference type="InterPro" id="IPR028281">
    <property type="entry name" value="Sirohaem_synthase_central"/>
</dbReference>
<reference evidence="20 21" key="1">
    <citation type="submission" date="2017-11" db="EMBL/GenBank/DDBJ databases">
        <title>Draft genome sequence of Rhizobiales bacterium SY3-13.</title>
        <authorList>
            <person name="Sun C."/>
        </authorList>
    </citation>
    <scope>NUCLEOTIDE SEQUENCE [LARGE SCALE GENOMIC DNA]</scope>
    <source>
        <strain evidence="20 21">SY3-13</strain>
    </source>
</reference>
<keyword evidence="21" id="KW-1185">Reference proteome</keyword>
<keyword evidence="4 16" id="KW-0489">Methyltransferase</keyword>
<dbReference type="CDD" id="cd11642">
    <property type="entry name" value="SUMT"/>
    <property type="match status" value="1"/>
</dbReference>
<evidence type="ECO:0000313" key="20">
    <source>
        <dbReference type="EMBL" id="PJK28892.1"/>
    </source>
</evidence>
<evidence type="ECO:0000256" key="5">
    <source>
        <dbReference type="ARBA" id="ARBA00022679"/>
    </source>
</evidence>
<keyword evidence="10" id="KW-0627">Porphyrin biosynthesis</keyword>
<evidence type="ECO:0000256" key="4">
    <source>
        <dbReference type="ARBA" id="ARBA00022603"/>
    </source>
</evidence>
<evidence type="ECO:0000256" key="11">
    <source>
        <dbReference type="ARBA" id="ARBA00023268"/>
    </source>
</evidence>
<evidence type="ECO:0000259" key="18">
    <source>
        <dbReference type="Pfam" id="PF10414"/>
    </source>
</evidence>
<dbReference type="Pfam" id="PF14824">
    <property type="entry name" value="Sirohm_synth_M"/>
    <property type="match status" value="1"/>
</dbReference>
<dbReference type="InterPro" id="IPR036291">
    <property type="entry name" value="NAD(P)-bd_dom_sf"/>
</dbReference>
<evidence type="ECO:0000256" key="10">
    <source>
        <dbReference type="ARBA" id="ARBA00023244"/>
    </source>
</evidence>
<dbReference type="InterPro" id="IPR014777">
    <property type="entry name" value="4pyrrole_Mease_sub1"/>
</dbReference>
<feature type="active site" description="Proton acceptor" evidence="15">
    <location>
        <position position="249"/>
    </location>
</feature>
<protein>
    <submittedName>
        <fullName evidence="20">Uroporphyrinogen-III C-methyltransferase</fullName>
    </submittedName>
</protein>
<dbReference type="InterPro" id="IPR037115">
    <property type="entry name" value="Sirohaem_synt_dimer_dom_sf"/>
</dbReference>
<comment type="similarity">
    <text evidence="2 16">Belongs to the precorrin methyltransferase family.</text>
</comment>
<dbReference type="Proteomes" id="UP000229498">
    <property type="component" value="Unassembled WGS sequence"/>
</dbReference>
<feature type="domain" description="Sirohaem synthase dimerisation" evidence="18">
    <location>
        <begin position="150"/>
        <end position="206"/>
    </location>
</feature>
<accession>A0A2M9FZJ8</accession>
<dbReference type="GO" id="GO:0032259">
    <property type="term" value="P:methylation"/>
    <property type="evidence" value="ECO:0007669"/>
    <property type="project" value="UniProtKB-KW"/>
</dbReference>
<dbReference type="InterPro" id="IPR000878">
    <property type="entry name" value="4pyrrol_Mease"/>
</dbReference>
<feature type="domain" description="Tetrapyrrole methylase" evidence="17">
    <location>
        <begin position="219"/>
        <end position="429"/>
    </location>
</feature>
<dbReference type="Pfam" id="PF10414">
    <property type="entry name" value="CysG_dimeriser"/>
    <property type="match status" value="1"/>
</dbReference>
<keyword evidence="8" id="KW-0520">NAD</keyword>
<evidence type="ECO:0000256" key="7">
    <source>
        <dbReference type="ARBA" id="ARBA00023002"/>
    </source>
</evidence>
<dbReference type="InterPro" id="IPR050161">
    <property type="entry name" value="Siro_Cobalamin_biosynth"/>
</dbReference>
<dbReference type="Gene3D" id="1.10.8.210">
    <property type="entry name" value="Sirohaem synthase, dimerisation domain"/>
    <property type="match status" value="1"/>
</dbReference>
<proteinExistence type="inferred from homology"/>
<dbReference type="GO" id="GO:0051287">
    <property type="term" value="F:NAD binding"/>
    <property type="evidence" value="ECO:0007669"/>
    <property type="project" value="InterPro"/>
</dbReference>
<evidence type="ECO:0000256" key="12">
    <source>
        <dbReference type="ARBA" id="ARBA00025705"/>
    </source>
</evidence>
<dbReference type="InterPro" id="IPR006366">
    <property type="entry name" value="CobA/CysG_C"/>
</dbReference>
<dbReference type="SUPFAM" id="SSF51735">
    <property type="entry name" value="NAD(P)-binding Rossmann-fold domains"/>
    <property type="match status" value="1"/>
</dbReference>
<evidence type="ECO:0000256" key="2">
    <source>
        <dbReference type="ARBA" id="ARBA00005879"/>
    </source>
</evidence>
<dbReference type="FunFam" id="3.30.950.10:FF:000001">
    <property type="entry name" value="Siroheme synthase"/>
    <property type="match status" value="1"/>
</dbReference>
<dbReference type="GO" id="GO:0004851">
    <property type="term" value="F:uroporphyrin-III C-methyltransferase activity"/>
    <property type="evidence" value="ECO:0007669"/>
    <property type="project" value="InterPro"/>
</dbReference>